<keyword evidence="1" id="KW-0805">Transcription regulation</keyword>
<dbReference type="InterPro" id="IPR002577">
    <property type="entry name" value="HTH_HxlR"/>
</dbReference>
<dbReference type="OrthoDB" id="3481682at2"/>
<sequence length="143" mass="15802">MSGTAETSSSPAVEPSGPEGSFDDLAFDVFAKRCPSRATLENITGRWGVLVLAALNDGPYRFNALRRRVDGVSEKMLSQTLHTLERDGFVIRDVQQQIPPRVEYRLTPLGATTADKLLDLVEFLEARMDEVLAARTTYDAARD</sequence>
<dbReference type="Pfam" id="PF01638">
    <property type="entry name" value="HxlR"/>
    <property type="match status" value="1"/>
</dbReference>
<evidence type="ECO:0000256" key="3">
    <source>
        <dbReference type="ARBA" id="ARBA00023163"/>
    </source>
</evidence>
<evidence type="ECO:0000313" key="6">
    <source>
        <dbReference type="EMBL" id="ASU84217.1"/>
    </source>
</evidence>
<dbReference type="AlphaFoldDB" id="A0A223S7Y3"/>
<organism evidence="6 7">
    <name type="scientific">Nocardiopsis gilva YIM 90087</name>
    <dbReference type="NCBI Taxonomy" id="1235441"/>
    <lineage>
        <taxon>Bacteria</taxon>
        <taxon>Bacillati</taxon>
        <taxon>Actinomycetota</taxon>
        <taxon>Actinomycetes</taxon>
        <taxon>Streptosporangiales</taxon>
        <taxon>Nocardiopsidaceae</taxon>
        <taxon>Nocardiopsis</taxon>
    </lineage>
</organism>
<evidence type="ECO:0000259" key="5">
    <source>
        <dbReference type="PROSITE" id="PS51118"/>
    </source>
</evidence>
<dbReference type="PANTHER" id="PTHR33204:SF37">
    <property type="entry name" value="HTH-TYPE TRANSCRIPTIONAL REGULATOR YODB"/>
    <property type="match status" value="1"/>
</dbReference>
<dbReference type="PANTHER" id="PTHR33204">
    <property type="entry name" value="TRANSCRIPTIONAL REGULATOR, MARR FAMILY"/>
    <property type="match status" value="1"/>
</dbReference>
<feature type="region of interest" description="Disordered" evidence="4">
    <location>
        <begin position="1"/>
        <end position="20"/>
    </location>
</feature>
<keyword evidence="7" id="KW-1185">Reference proteome</keyword>
<keyword evidence="3" id="KW-0804">Transcription</keyword>
<dbReference type="InterPro" id="IPR036388">
    <property type="entry name" value="WH-like_DNA-bd_sf"/>
</dbReference>
<dbReference type="RefSeq" id="WP_017617859.1">
    <property type="nucleotide sequence ID" value="NZ_ANBG01000115.1"/>
</dbReference>
<dbReference type="SUPFAM" id="SSF46785">
    <property type="entry name" value="Winged helix' DNA-binding domain"/>
    <property type="match status" value="1"/>
</dbReference>
<protein>
    <submittedName>
        <fullName evidence="6">Transcriptional regulator</fullName>
    </submittedName>
</protein>
<dbReference type="KEGG" id="ngv:CDO52_16720"/>
<feature type="domain" description="HTH hxlR-type" evidence="5">
    <location>
        <begin position="34"/>
        <end position="132"/>
    </location>
</feature>
<dbReference type="Proteomes" id="UP000215005">
    <property type="component" value="Chromosome"/>
</dbReference>
<dbReference type="InterPro" id="IPR036390">
    <property type="entry name" value="WH_DNA-bd_sf"/>
</dbReference>
<evidence type="ECO:0000313" key="7">
    <source>
        <dbReference type="Proteomes" id="UP000215005"/>
    </source>
</evidence>
<reference evidence="6 7" key="1">
    <citation type="submission" date="2017-08" db="EMBL/GenBank/DDBJ databases">
        <title>The complete genome sequence of Nocardiopsis gilva YIM 90087.</title>
        <authorList>
            <person name="Yin M."/>
            <person name="Tang S."/>
        </authorList>
    </citation>
    <scope>NUCLEOTIDE SEQUENCE [LARGE SCALE GENOMIC DNA]</scope>
    <source>
        <strain evidence="6 7">YIM 90087</strain>
    </source>
</reference>
<evidence type="ECO:0000256" key="4">
    <source>
        <dbReference type="SAM" id="MobiDB-lite"/>
    </source>
</evidence>
<name>A0A223S7Y3_9ACTN</name>
<feature type="compositionally biased region" description="Polar residues" evidence="4">
    <location>
        <begin position="1"/>
        <end position="11"/>
    </location>
</feature>
<dbReference type="PROSITE" id="PS51118">
    <property type="entry name" value="HTH_HXLR"/>
    <property type="match status" value="1"/>
</dbReference>
<dbReference type="GO" id="GO:0003677">
    <property type="term" value="F:DNA binding"/>
    <property type="evidence" value="ECO:0007669"/>
    <property type="project" value="UniProtKB-KW"/>
</dbReference>
<gene>
    <name evidence="6" type="ORF">CDO52_16720</name>
</gene>
<dbReference type="Gene3D" id="1.10.10.10">
    <property type="entry name" value="Winged helix-like DNA-binding domain superfamily/Winged helix DNA-binding domain"/>
    <property type="match status" value="1"/>
</dbReference>
<keyword evidence="2" id="KW-0238">DNA-binding</keyword>
<evidence type="ECO:0000256" key="1">
    <source>
        <dbReference type="ARBA" id="ARBA00023015"/>
    </source>
</evidence>
<proteinExistence type="predicted"/>
<evidence type="ECO:0000256" key="2">
    <source>
        <dbReference type="ARBA" id="ARBA00023125"/>
    </source>
</evidence>
<accession>A0A223S7Y3</accession>
<dbReference type="EMBL" id="CP022753">
    <property type="protein sequence ID" value="ASU84217.1"/>
    <property type="molecule type" value="Genomic_DNA"/>
</dbReference>